<proteinExistence type="predicted"/>
<dbReference type="Proteomes" id="UP000548673">
    <property type="component" value="Unassembled WGS sequence"/>
</dbReference>
<reference evidence="1 2" key="1">
    <citation type="submission" date="2020-05" db="EMBL/GenBank/DDBJ databases">
        <title>The draft genome of Cronobacter sakazakii strain 145005.</title>
        <authorList>
            <person name="Yang J."/>
            <person name="Liu L."/>
            <person name="Feng Y."/>
            <person name="Zong Z."/>
        </authorList>
    </citation>
    <scope>NUCLEOTIDE SEQUENCE [LARGE SCALE GENOMIC DNA]</scope>
    <source>
        <strain evidence="1 2">145005</strain>
    </source>
</reference>
<evidence type="ECO:0008006" key="3">
    <source>
        <dbReference type="Google" id="ProtNLM"/>
    </source>
</evidence>
<accession>A0A853GXY4</accession>
<protein>
    <recommendedName>
        <fullName evidence="3">Tail spike TSP1/Gp66 N-terminal domain-containing protein</fullName>
    </recommendedName>
</protein>
<evidence type="ECO:0000313" key="1">
    <source>
        <dbReference type="EMBL" id="NYV40970.1"/>
    </source>
</evidence>
<sequence length="622" mass="66308">MDDAGGSTTVQGALNLKATTASLTSTDAANRAWTNENFVDSTYKKLQTGNFATGFTITSQFQVVLYPTDGFWYRYLGSISGGGLTLSAGSSPDSNWENVNKQQIVSLRKLNVLSTASIAGYSGVNIDTTINVTDSDSQGVKIGSGVSLVNMMPSQNPVKTNRLQSAIRLDGNDIVIKGVRGSGSADSTNTQTSEFITSRMASVVDGKIIKNLNVSDVFVEGFTTGIAVSGIDGAIFNNIYGRNLRFSPTGLNSAGGYLFVFGGGTSKNINISNVYHKLIAGADRHTLYISAMNAEVGWENVVCSNITCDWSENSINNKAPNGVPFAMNPIHVRTGNNLAINNYTVRGYCGPIVVLENQYGPITNVTMSNMVAADLRSYQNGVLTDTGTIDIGFGGYSFRNQHITITDCVTNIARGTDNSGSKMPVGSDIGVVGANADFISISNCQFSMESGYAVKLTSCNDVIIDNINDRLIDTTSGLNSIYLDNCSRVTIGNIRSNRQPSSTKERVYTLTDTCSEITCRFPRRIGLTVSGGVVTINDDRWDMLSGTPVISGSLINVALKGHVSANGKRTATIENVTLSNVKAVRVSDADSTTLRIGFWDVGTNAQAPISAVNNAFYIEFVS</sequence>
<gene>
    <name evidence="1" type="ORF">HRR37_00810</name>
</gene>
<organism evidence="1 2">
    <name type="scientific">Cronobacter sakazakii</name>
    <name type="common">Enterobacter sakazakii</name>
    <dbReference type="NCBI Taxonomy" id="28141"/>
    <lineage>
        <taxon>Bacteria</taxon>
        <taxon>Pseudomonadati</taxon>
        <taxon>Pseudomonadota</taxon>
        <taxon>Gammaproteobacteria</taxon>
        <taxon>Enterobacterales</taxon>
        <taxon>Enterobacteriaceae</taxon>
        <taxon>Cronobacter</taxon>
    </lineage>
</organism>
<dbReference type="AlphaFoldDB" id="A0A853GXY4"/>
<dbReference type="Gene3D" id="2.10.10.80">
    <property type="match status" value="1"/>
</dbReference>
<dbReference type="RefSeq" id="WP_180208546.1">
    <property type="nucleotide sequence ID" value="NZ_JABTXY010000011.1"/>
</dbReference>
<evidence type="ECO:0000313" key="2">
    <source>
        <dbReference type="Proteomes" id="UP000548673"/>
    </source>
</evidence>
<name>A0A853GXY4_CROSK</name>
<dbReference type="EMBL" id="JABTXY010000011">
    <property type="protein sequence ID" value="NYV40970.1"/>
    <property type="molecule type" value="Genomic_DNA"/>
</dbReference>
<comment type="caution">
    <text evidence="1">The sequence shown here is derived from an EMBL/GenBank/DDBJ whole genome shotgun (WGS) entry which is preliminary data.</text>
</comment>